<dbReference type="EMBL" id="JBBPBN010000012">
    <property type="protein sequence ID" value="KAK9028100.1"/>
    <property type="molecule type" value="Genomic_DNA"/>
</dbReference>
<comment type="caution">
    <text evidence="2">The sequence shown here is derived from an EMBL/GenBank/DDBJ whole genome shotgun (WGS) entry which is preliminary data.</text>
</comment>
<protein>
    <submittedName>
        <fullName evidence="2">Uncharacterized protein</fullName>
    </submittedName>
</protein>
<evidence type="ECO:0000313" key="2">
    <source>
        <dbReference type="EMBL" id="KAK9028100.1"/>
    </source>
</evidence>
<keyword evidence="3" id="KW-1185">Reference proteome</keyword>
<feature type="compositionally biased region" description="Gly residues" evidence="1">
    <location>
        <begin position="124"/>
        <end position="139"/>
    </location>
</feature>
<feature type="region of interest" description="Disordered" evidence="1">
    <location>
        <begin position="115"/>
        <end position="139"/>
    </location>
</feature>
<organism evidence="2 3">
    <name type="scientific">Hibiscus sabdariffa</name>
    <name type="common">roselle</name>
    <dbReference type="NCBI Taxonomy" id="183260"/>
    <lineage>
        <taxon>Eukaryota</taxon>
        <taxon>Viridiplantae</taxon>
        <taxon>Streptophyta</taxon>
        <taxon>Embryophyta</taxon>
        <taxon>Tracheophyta</taxon>
        <taxon>Spermatophyta</taxon>
        <taxon>Magnoliopsida</taxon>
        <taxon>eudicotyledons</taxon>
        <taxon>Gunneridae</taxon>
        <taxon>Pentapetalae</taxon>
        <taxon>rosids</taxon>
        <taxon>malvids</taxon>
        <taxon>Malvales</taxon>
        <taxon>Malvaceae</taxon>
        <taxon>Malvoideae</taxon>
        <taxon>Hibiscus</taxon>
    </lineage>
</organism>
<dbReference type="Proteomes" id="UP001396334">
    <property type="component" value="Unassembled WGS sequence"/>
</dbReference>
<evidence type="ECO:0000313" key="3">
    <source>
        <dbReference type="Proteomes" id="UP001396334"/>
    </source>
</evidence>
<sequence length="139" mass="15466">MNQPLNHMDLSFSLLPCVGCCPSPGYKYSSPPTHLTRPQIDSAKRLSFILKHITRVEHEIGEATLELNYKRSCFEDDATKDYPVDNARKALEEMRLLESKLQRLRERKEALEAERKALTDSVGKGSGSTDGAGEAGSSK</sequence>
<reference evidence="2 3" key="1">
    <citation type="journal article" date="2024" name="G3 (Bethesda)">
        <title>Genome assembly of Hibiscus sabdariffa L. provides insights into metabolisms of medicinal natural products.</title>
        <authorList>
            <person name="Kim T."/>
        </authorList>
    </citation>
    <scope>NUCLEOTIDE SEQUENCE [LARGE SCALE GENOMIC DNA]</scope>
    <source>
        <strain evidence="2">TK-2024</strain>
        <tissue evidence="2">Old leaves</tissue>
    </source>
</reference>
<proteinExistence type="predicted"/>
<evidence type="ECO:0000256" key="1">
    <source>
        <dbReference type="SAM" id="MobiDB-lite"/>
    </source>
</evidence>
<gene>
    <name evidence="2" type="ORF">V6N11_067914</name>
</gene>
<name>A0ABR2SST4_9ROSI</name>
<accession>A0ABR2SST4</accession>